<gene>
    <name evidence="1" type="ORF">HaLaN_24454</name>
</gene>
<keyword evidence="2" id="KW-1185">Reference proteome</keyword>
<proteinExistence type="predicted"/>
<evidence type="ECO:0000313" key="1">
    <source>
        <dbReference type="EMBL" id="GFH26322.1"/>
    </source>
</evidence>
<protein>
    <submittedName>
        <fullName evidence="1">Uncharacterized protein</fullName>
    </submittedName>
</protein>
<dbReference type="Proteomes" id="UP000485058">
    <property type="component" value="Unassembled WGS sequence"/>
</dbReference>
<name>A0A6A0A4T7_HAELA</name>
<dbReference type="EMBL" id="BLLF01003093">
    <property type="protein sequence ID" value="GFH26322.1"/>
    <property type="molecule type" value="Genomic_DNA"/>
</dbReference>
<comment type="caution">
    <text evidence="1">The sequence shown here is derived from an EMBL/GenBank/DDBJ whole genome shotgun (WGS) entry which is preliminary data.</text>
</comment>
<evidence type="ECO:0000313" key="2">
    <source>
        <dbReference type="Proteomes" id="UP000485058"/>
    </source>
</evidence>
<dbReference type="AlphaFoldDB" id="A0A6A0A4T7"/>
<sequence>LRNIARCNLNMLLERGHLTKVLPFITSPDRGLLTQLVALLSNQADGLDTGYACLAVANWAMQAEVKDTSKGQEEAKQQGPLPEMRVVRLCRTLAAKP</sequence>
<reference evidence="1 2" key="1">
    <citation type="submission" date="2020-02" db="EMBL/GenBank/DDBJ databases">
        <title>Draft genome sequence of Haematococcus lacustris strain NIES-144.</title>
        <authorList>
            <person name="Morimoto D."/>
            <person name="Nakagawa S."/>
            <person name="Yoshida T."/>
            <person name="Sawayama S."/>
        </authorList>
    </citation>
    <scope>NUCLEOTIDE SEQUENCE [LARGE SCALE GENOMIC DNA]</scope>
    <source>
        <strain evidence="1 2">NIES-144</strain>
    </source>
</reference>
<organism evidence="1 2">
    <name type="scientific">Haematococcus lacustris</name>
    <name type="common">Green alga</name>
    <name type="synonym">Haematococcus pluvialis</name>
    <dbReference type="NCBI Taxonomy" id="44745"/>
    <lineage>
        <taxon>Eukaryota</taxon>
        <taxon>Viridiplantae</taxon>
        <taxon>Chlorophyta</taxon>
        <taxon>core chlorophytes</taxon>
        <taxon>Chlorophyceae</taxon>
        <taxon>CS clade</taxon>
        <taxon>Chlamydomonadales</taxon>
        <taxon>Haematococcaceae</taxon>
        <taxon>Haematococcus</taxon>
    </lineage>
</organism>
<feature type="non-terminal residue" evidence="1">
    <location>
        <position position="1"/>
    </location>
</feature>
<accession>A0A6A0A4T7</accession>